<gene>
    <name evidence="1" type="ORF">EIL87_14920</name>
</gene>
<proteinExistence type="predicted"/>
<protein>
    <recommendedName>
        <fullName evidence="3">Zinc-finger</fullName>
    </recommendedName>
</protein>
<sequence length="70" mass="7877">MTEHLTHVWRPLPGSRHAFPASALKCSPDEQAESYCGIQVEAARLHTATEIDWIVEPTCSACWEILKNRS</sequence>
<dbReference type="InterPro" id="IPR031795">
    <property type="entry name" value="Zf-HC3"/>
</dbReference>
<reference evidence="1 2" key="1">
    <citation type="submission" date="2018-11" db="EMBL/GenBank/DDBJ databases">
        <title>Saccharopolyspora rhizosphaerae sp. nov., an actinomycete isolated from rhizosphere soil in Thailand.</title>
        <authorList>
            <person name="Intra B."/>
            <person name="Euanorasetr J."/>
            <person name="Take A."/>
            <person name="Inahashi Y."/>
            <person name="Mori M."/>
            <person name="Panbangred W."/>
            <person name="Matsumoto A."/>
        </authorList>
    </citation>
    <scope>NUCLEOTIDE SEQUENCE [LARGE SCALE GENOMIC DNA]</scope>
    <source>
        <strain evidence="1 2">H219</strain>
    </source>
</reference>
<dbReference type="OrthoDB" id="5188746at2"/>
<comment type="caution">
    <text evidence="1">The sequence shown here is derived from an EMBL/GenBank/DDBJ whole genome shotgun (WGS) entry which is preliminary data.</text>
</comment>
<dbReference type="RefSeq" id="WP_125091155.1">
    <property type="nucleotide sequence ID" value="NZ_RSAA01000015.1"/>
</dbReference>
<name>A0A426JQI0_9PSEU</name>
<dbReference type="EMBL" id="RSAA01000015">
    <property type="protein sequence ID" value="RRO15357.1"/>
    <property type="molecule type" value="Genomic_DNA"/>
</dbReference>
<keyword evidence="2" id="KW-1185">Reference proteome</keyword>
<dbReference type="AlphaFoldDB" id="A0A426JQI0"/>
<dbReference type="Pfam" id="PF16827">
    <property type="entry name" value="zf-HC3"/>
    <property type="match status" value="1"/>
</dbReference>
<evidence type="ECO:0000313" key="2">
    <source>
        <dbReference type="Proteomes" id="UP000274515"/>
    </source>
</evidence>
<accession>A0A426JQI0</accession>
<dbReference type="Proteomes" id="UP000274515">
    <property type="component" value="Unassembled WGS sequence"/>
</dbReference>
<evidence type="ECO:0008006" key="3">
    <source>
        <dbReference type="Google" id="ProtNLM"/>
    </source>
</evidence>
<evidence type="ECO:0000313" key="1">
    <source>
        <dbReference type="EMBL" id="RRO15357.1"/>
    </source>
</evidence>
<organism evidence="1 2">
    <name type="scientific">Saccharopolyspora rhizosphaerae</name>
    <dbReference type="NCBI Taxonomy" id="2492662"/>
    <lineage>
        <taxon>Bacteria</taxon>
        <taxon>Bacillati</taxon>
        <taxon>Actinomycetota</taxon>
        <taxon>Actinomycetes</taxon>
        <taxon>Pseudonocardiales</taxon>
        <taxon>Pseudonocardiaceae</taxon>
        <taxon>Saccharopolyspora</taxon>
    </lineage>
</organism>